<dbReference type="EMBL" id="RXGA01000003">
    <property type="protein sequence ID" value="RWX73249.1"/>
    <property type="molecule type" value="Genomic_DNA"/>
</dbReference>
<evidence type="ECO:0000313" key="8">
    <source>
        <dbReference type="EMBL" id="RWX73249.1"/>
    </source>
</evidence>
<dbReference type="InterPro" id="IPR023532">
    <property type="entry name" value="Nop10_arc-typ"/>
</dbReference>
<dbReference type="GO" id="GO:0006364">
    <property type="term" value="P:rRNA processing"/>
    <property type="evidence" value="ECO:0007669"/>
    <property type="project" value="UniProtKB-UniRule"/>
</dbReference>
<keyword evidence="4 7" id="KW-0690">Ribosome biogenesis</keyword>
<evidence type="ECO:0000256" key="4">
    <source>
        <dbReference type="ARBA" id="ARBA00022517"/>
    </source>
</evidence>
<dbReference type="NCBIfam" id="NF009623">
    <property type="entry name" value="PRK13130.1"/>
    <property type="match status" value="1"/>
</dbReference>
<dbReference type="GO" id="GO:1990904">
    <property type="term" value="C:ribonucleoprotein complex"/>
    <property type="evidence" value="ECO:0007669"/>
    <property type="project" value="UniProtKB-KW"/>
</dbReference>
<name>A0A3S3S7K1_METS7</name>
<protein>
    <recommendedName>
        <fullName evidence="3 7">Ribosome biogenesis protein Nop10</fullName>
    </recommendedName>
</protein>
<proteinExistence type="inferred from homology"/>
<gene>
    <name evidence="7" type="primary">nop10</name>
    <name evidence="8" type="ORF">Metus_1223</name>
</gene>
<dbReference type="Pfam" id="PF04135">
    <property type="entry name" value="Nop10p"/>
    <property type="match status" value="1"/>
</dbReference>
<evidence type="ECO:0000256" key="2">
    <source>
        <dbReference type="ARBA" id="ARBA00009462"/>
    </source>
</evidence>
<keyword evidence="5 7" id="KW-0698">rRNA processing</keyword>
<dbReference type="GO" id="GO:0030515">
    <property type="term" value="F:snoRNA binding"/>
    <property type="evidence" value="ECO:0007669"/>
    <property type="project" value="InterPro"/>
</dbReference>
<dbReference type="AlphaFoldDB" id="A0A3S3S7K1"/>
<comment type="similarity">
    <text evidence="2 7">Belongs to the NOP10 family.</text>
</comment>
<evidence type="ECO:0000256" key="7">
    <source>
        <dbReference type="HAMAP-Rule" id="MF_00803"/>
    </source>
</evidence>
<dbReference type="SUPFAM" id="SSF144210">
    <property type="entry name" value="Nop10-like SnoRNP"/>
    <property type="match status" value="1"/>
</dbReference>
<organism evidence="8 9">
    <name type="scientific">Methanosuratincola subterraneus</name>
    <dbReference type="NCBI Taxonomy" id="2593994"/>
    <lineage>
        <taxon>Archaea</taxon>
        <taxon>Thermoproteota</taxon>
        <taxon>Methanosuratincolia</taxon>
        <taxon>Candidatus Methanomethylicales</taxon>
        <taxon>Candidatus Methanomethylicaceae</taxon>
        <taxon>Candidatus Methanosuratincola (ex Vanwonterghem et al. 2016)</taxon>
    </lineage>
</organism>
<reference evidence="8 9" key="1">
    <citation type="submission" date="2018-12" db="EMBL/GenBank/DDBJ databases">
        <title>The complete genome of the methanogenic archaea of the candidate phylum Verstraetearchaeota, obtained from the metagenome of underground thermal water.</title>
        <authorList>
            <person name="Kadnikov V.V."/>
            <person name="Mardanov A.V."/>
            <person name="Beletsky A.V."/>
            <person name="Karnachuk O.V."/>
            <person name="Ravin N.V."/>
        </authorList>
    </citation>
    <scope>NUCLEOTIDE SEQUENCE [LARGE SCALE GENOMIC DNA]</scope>
    <source>
        <strain evidence="8">Ch88</strain>
    </source>
</reference>
<evidence type="ECO:0000256" key="5">
    <source>
        <dbReference type="ARBA" id="ARBA00022552"/>
    </source>
</evidence>
<evidence type="ECO:0000313" key="9">
    <source>
        <dbReference type="Proteomes" id="UP000288215"/>
    </source>
</evidence>
<accession>A0A3S3S7K1</accession>
<evidence type="ECO:0000256" key="1">
    <source>
        <dbReference type="ARBA" id="ARBA00002325"/>
    </source>
</evidence>
<dbReference type="InterPro" id="IPR036756">
    <property type="entry name" value="H/ACA_rnp_Nop10_sf"/>
</dbReference>
<dbReference type="InterPro" id="IPR007264">
    <property type="entry name" value="H/ACA_rnp_Nop10"/>
</dbReference>
<comment type="caution">
    <text evidence="8">The sequence shown here is derived from an EMBL/GenBank/DDBJ whole genome shotgun (WGS) entry which is preliminary data.</text>
</comment>
<evidence type="ECO:0000256" key="6">
    <source>
        <dbReference type="ARBA" id="ARBA00023274"/>
    </source>
</evidence>
<dbReference type="Proteomes" id="UP000288215">
    <property type="component" value="Unassembled WGS sequence"/>
</dbReference>
<dbReference type="HAMAP" id="MF_00803">
    <property type="entry name" value="Nop10"/>
    <property type="match status" value="1"/>
</dbReference>
<comment type="function">
    <text evidence="1 7">Involved in ribosome biogenesis; more specifically in 18S rRNA pseudouridylation and in cleavage of pre-rRNA.</text>
</comment>
<dbReference type="Gene3D" id="2.20.28.40">
    <property type="entry name" value="H/ACA ribonucleoprotein complex, subunit Nop10"/>
    <property type="match status" value="1"/>
</dbReference>
<evidence type="ECO:0000256" key="3">
    <source>
        <dbReference type="ARBA" id="ARBA00018821"/>
    </source>
</evidence>
<dbReference type="GO" id="GO:0001522">
    <property type="term" value="P:pseudouridine synthesis"/>
    <property type="evidence" value="ECO:0007669"/>
    <property type="project" value="InterPro"/>
</dbReference>
<sequence>MKGMLRKCTSCGAYTLKQDSCPRCGGSLRIPHPAKFSPHDRYSRFRLALKEADAKEEEG</sequence>
<keyword evidence="6 7" id="KW-0687">Ribonucleoprotein</keyword>